<reference evidence="2 3" key="1">
    <citation type="submission" date="2019-09" db="EMBL/GenBank/DDBJ databases">
        <title>The draft genomes of Allium pathogen Pseudomonas sp.</title>
        <authorList>
            <person name="Fujikawa T."/>
            <person name="Sawada H."/>
        </authorList>
    </citation>
    <scope>NUCLEOTIDE SEQUENCE [LARGE SCALE GENOMIC DNA]</scope>
    <source>
        <strain evidence="2 3">MAFF 730085</strain>
    </source>
</reference>
<gene>
    <name evidence="2" type="ORF">F0170_13915</name>
</gene>
<dbReference type="AlphaFoldDB" id="A0A5N7JUG3"/>
<organism evidence="2 3">
    <name type="scientific">Pseudomonas kitaguniensis</name>
    <dbReference type="NCBI Taxonomy" id="2607908"/>
    <lineage>
        <taxon>Bacteria</taxon>
        <taxon>Pseudomonadati</taxon>
        <taxon>Pseudomonadota</taxon>
        <taxon>Gammaproteobacteria</taxon>
        <taxon>Pseudomonadales</taxon>
        <taxon>Pseudomonadaceae</taxon>
        <taxon>Pseudomonas</taxon>
    </lineage>
</organism>
<feature type="non-terminal residue" evidence="2">
    <location>
        <position position="111"/>
    </location>
</feature>
<proteinExistence type="predicted"/>
<dbReference type="EMBL" id="VUBA01000079">
    <property type="protein sequence ID" value="MPQ84981.1"/>
    <property type="molecule type" value="Genomic_DNA"/>
</dbReference>
<evidence type="ECO:0000313" key="2">
    <source>
        <dbReference type="EMBL" id="MPQ84981.1"/>
    </source>
</evidence>
<sequence>MATDLADKAGGHGSSIEKHKYDETPCPETSKHVNKNGTALFQVLRHYSLLNSCTDPDTASDQLYTLKTGNDSNAKALRMLAFSWQQVFGAQKKKRQIIDLALFLNMGWTKG</sequence>
<accession>A0A5N7JUG3</accession>
<name>A0A5N7JUG3_9PSED</name>
<protein>
    <submittedName>
        <fullName evidence="2">Uncharacterized protein</fullName>
    </submittedName>
</protein>
<evidence type="ECO:0000313" key="3">
    <source>
        <dbReference type="Proteomes" id="UP000325438"/>
    </source>
</evidence>
<comment type="caution">
    <text evidence="2">The sequence shown here is derived from an EMBL/GenBank/DDBJ whole genome shotgun (WGS) entry which is preliminary data.</text>
</comment>
<evidence type="ECO:0000256" key="1">
    <source>
        <dbReference type="SAM" id="MobiDB-lite"/>
    </source>
</evidence>
<dbReference type="Proteomes" id="UP000325438">
    <property type="component" value="Unassembled WGS sequence"/>
</dbReference>
<dbReference type="RefSeq" id="WP_152749706.1">
    <property type="nucleotide sequence ID" value="NZ_VUBA01000079.1"/>
</dbReference>
<feature type="region of interest" description="Disordered" evidence="1">
    <location>
        <begin position="1"/>
        <end position="30"/>
    </location>
</feature>
<feature type="compositionally biased region" description="Basic and acidic residues" evidence="1">
    <location>
        <begin position="1"/>
        <end position="23"/>
    </location>
</feature>